<evidence type="ECO:0000259" key="3">
    <source>
        <dbReference type="Pfam" id="PF05368"/>
    </source>
</evidence>
<sequence length="315" mass="34699">MTRQITVIGATGIQGGSVIRALVNDRAYSLTAITRNCQSEAAKKLLSQGIRIIEANLDDVASLQAAFSGTSVIFAATNFFEPFMKCDAEQAIEIEARHGSNIAKAAAMTPTLEHFIWSTLPNTYRISGGKFAVPHYVSKNRVDDFIKSDPALLSKTTFLWVSGYASNMNYPFYRPFPVATAGENKYIQLQPTSASVQFSLVGDAAVNVGLFTRAIIEQSEKTLGGKFVYGMTDVMTAGEMLATWAEVHGVEAEYVQVDKETYYSLWPKWGKAMDKMHEYVEWAKEKSFSGEDVILTKEDLGITGLKDTRAAFAEM</sequence>
<dbReference type="Proteomes" id="UP001273209">
    <property type="component" value="Unassembled WGS sequence"/>
</dbReference>
<dbReference type="Gene3D" id="3.90.25.10">
    <property type="entry name" value="UDP-galactose 4-epimerase, domain 1"/>
    <property type="match status" value="1"/>
</dbReference>
<accession>A0AAE1M2R0</accession>
<evidence type="ECO:0000256" key="2">
    <source>
        <dbReference type="ARBA" id="ARBA00022857"/>
    </source>
</evidence>
<evidence type="ECO:0000313" key="4">
    <source>
        <dbReference type="EMBL" id="KAK4073257.1"/>
    </source>
</evidence>
<evidence type="ECO:0000313" key="5">
    <source>
        <dbReference type="Proteomes" id="UP001273209"/>
    </source>
</evidence>
<dbReference type="InterPro" id="IPR036291">
    <property type="entry name" value="NAD(P)-bd_dom_sf"/>
</dbReference>
<reference evidence="4" key="1">
    <citation type="submission" date="2023-11" db="EMBL/GenBank/DDBJ databases">
        <title>The genome sequences of three competitors of mushroom-forming fungi.</title>
        <authorList>
            <person name="Beijen E."/>
            <person name="Ohm R.A."/>
        </authorList>
    </citation>
    <scope>NUCLEOTIDE SEQUENCE</scope>
    <source>
        <strain evidence="4">CBS 100526</strain>
    </source>
</reference>
<protein>
    <recommendedName>
        <fullName evidence="3">NmrA-like domain-containing protein</fullName>
    </recommendedName>
</protein>
<keyword evidence="5" id="KW-1185">Reference proteome</keyword>
<name>A0AAE1M2R0_9HYPO</name>
<evidence type="ECO:0000256" key="1">
    <source>
        <dbReference type="ARBA" id="ARBA00006328"/>
    </source>
</evidence>
<comment type="similarity">
    <text evidence="1">Belongs to the NmrA-type oxidoreductase family.</text>
</comment>
<dbReference type="Pfam" id="PF05368">
    <property type="entry name" value="NmrA"/>
    <property type="match status" value="1"/>
</dbReference>
<dbReference type="PANTHER" id="PTHR42748:SF28">
    <property type="entry name" value="NMRA-LIKE DOMAIN-CONTAINING PROTEIN"/>
    <property type="match status" value="1"/>
</dbReference>
<dbReference type="PANTHER" id="PTHR42748">
    <property type="entry name" value="NITROGEN METABOLITE REPRESSION PROTEIN NMRA FAMILY MEMBER"/>
    <property type="match status" value="1"/>
</dbReference>
<dbReference type="InterPro" id="IPR051164">
    <property type="entry name" value="NmrA-like_oxidored"/>
</dbReference>
<dbReference type="Gene3D" id="3.40.50.720">
    <property type="entry name" value="NAD(P)-binding Rossmann-like Domain"/>
    <property type="match status" value="1"/>
</dbReference>
<dbReference type="InterPro" id="IPR008030">
    <property type="entry name" value="NmrA-like"/>
</dbReference>
<keyword evidence="2" id="KW-0521">NADP</keyword>
<proteinExistence type="inferred from homology"/>
<dbReference type="EMBL" id="JAWRVG010000019">
    <property type="protein sequence ID" value="KAK4073257.1"/>
    <property type="molecule type" value="Genomic_DNA"/>
</dbReference>
<dbReference type="GeneID" id="87919967"/>
<dbReference type="SUPFAM" id="SSF51735">
    <property type="entry name" value="NAD(P)-binding Rossmann-fold domains"/>
    <property type="match status" value="1"/>
</dbReference>
<comment type="caution">
    <text evidence="4">The sequence shown here is derived from an EMBL/GenBank/DDBJ whole genome shotgun (WGS) entry which is preliminary data.</text>
</comment>
<feature type="domain" description="NmrA-like" evidence="3">
    <location>
        <begin position="2"/>
        <end position="284"/>
    </location>
</feature>
<gene>
    <name evidence="4" type="ORF">Triagg1_5537</name>
</gene>
<dbReference type="AlphaFoldDB" id="A0AAE1M2R0"/>
<dbReference type="RefSeq" id="XP_062755658.1">
    <property type="nucleotide sequence ID" value="XM_062900062.1"/>
</dbReference>
<dbReference type="GO" id="GO:0005634">
    <property type="term" value="C:nucleus"/>
    <property type="evidence" value="ECO:0007669"/>
    <property type="project" value="TreeGrafter"/>
</dbReference>
<organism evidence="4 5">
    <name type="scientific">Trichoderma aggressivum f. europaeum</name>
    <dbReference type="NCBI Taxonomy" id="173218"/>
    <lineage>
        <taxon>Eukaryota</taxon>
        <taxon>Fungi</taxon>
        <taxon>Dikarya</taxon>
        <taxon>Ascomycota</taxon>
        <taxon>Pezizomycotina</taxon>
        <taxon>Sordariomycetes</taxon>
        <taxon>Hypocreomycetidae</taxon>
        <taxon>Hypocreales</taxon>
        <taxon>Hypocreaceae</taxon>
        <taxon>Trichoderma</taxon>
    </lineage>
</organism>